<organism evidence="2 3">
    <name type="scientific">Vitreoscilla filiformis</name>
    <dbReference type="NCBI Taxonomy" id="63"/>
    <lineage>
        <taxon>Bacteria</taxon>
        <taxon>Pseudomonadati</taxon>
        <taxon>Pseudomonadota</taxon>
        <taxon>Betaproteobacteria</taxon>
        <taxon>Neisseriales</taxon>
        <taxon>Neisseriaceae</taxon>
        <taxon>Vitreoscilla</taxon>
    </lineage>
</organism>
<evidence type="ECO:0008006" key="4">
    <source>
        <dbReference type="Google" id="ProtNLM"/>
    </source>
</evidence>
<dbReference type="EMBL" id="CP022424">
    <property type="protein sequence ID" value="ASM79274.1"/>
    <property type="molecule type" value="Genomic_DNA"/>
</dbReference>
<dbReference type="GO" id="GO:0009271">
    <property type="term" value="P:phage shock"/>
    <property type="evidence" value="ECO:0007669"/>
    <property type="project" value="TreeGrafter"/>
</dbReference>
<sequence length="229" mass="24757">MSETLKNRVGRVMTGSVHAWLDRLEDQAPEAMMEQSIREAAAVVDEVRHELGQVAARRHLAQQQHANLNTQHSTLADHIELALTQGREDLARAAVARQLDIEAQLPVLEATLAEQTQQETELQGYVAALLAKQREMQEALLAFRQSRAASSTAGTAGGGASAASAGARAEQRMAHVTGAFNRVYTRQTGVAGTSTSAPLNQGAQLRQLEDLVRDHQIAERLAQLKAGRS</sequence>
<dbReference type="PANTHER" id="PTHR31088">
    <property type="entry name" value="MEMBRANE-ASSOCIATED PROTEIN VIPP1, CHLOROPLASTIC"/>
    <property type="match status" value="1"/>
</dbReference>
<evidence type="ECO:0000256" key="1">
    <source>
        <dbReference type="ARBA" id="ARBA00043985"/>
    </source>
</evidence>
<name>A0A221KJT2_VITFI</name>
<dbReference type="InterPro" id="IPR007157">
    <property type="entry name" value="PspA_VIPP1"/>
</dbReference>
<comment type="similarity">
    <text evidence="1">Belongs to the PspA/Vipp/IM30 family.</text>
</comment>
<accession>A0A221KJT2</accession>
<dbReference type="Proteomes" id="UP000199729">
    <property type="component" value="Plasmid pVF1"/>
</dbReference>
<proteinExistence type="inferred from homology"/>
<dbReference type="GO" id="GO:0005829">
    <property type="term" value="C:cytosol"/>
    <property type="evidence" value="ECO:0007669"/>
    <property type="project" value="TreeGrafter"/>
</dbReference>
<dbReference type="PANTHER" id="PTHR31088:SF6">
    <property type="entry name" value="PHAGE SHOCK PROTEIN A"/>
    <property type="match status" value="1"/>
</dbReference>
<keyword evidence="3" id="KW-1185">Reference proteome</keyword>
<dbReference type="RefSeq" id="WP_089418420.1">
    <property type="nucleotide sequence ID" value="NZ_CP022424.1"/>
</dbReference>
<geneLocation type="plasmid" evidence="3">
    <name>pvf1</name>
</geneLocation>
<evidence type="ECO:0000313" key="2">
    <source>
        <dbReference type="EMBL" id="ASM79274.1"/>
    </source>
</evidence>
<dbReference type="AlphaFoldDB" id="A0A221KJT2"/>
<dbReference type="OrthoDB" id="6649369at2"/>
<dbReference type="Pfam" id="PF04012">
    <property type="entry name" value="PspA_IM30"/>
    <property type="match status" value="1"/>
</dbReference>
<protein>
    <recommendedName>
        <fullName evidence="4">Phage-shock protein</fullName>
    </recommendedName>
</protein>
<keyword evidence="2" id="KW-0614">Plasmid</keyword>
<gene>
    <name evidence="2" type="ORF">VITFI_CDS3497</name>
</gene>
<evidence type="ECO:0000313" key="3">
    <source>
        <dbReference type="Proteomes" id="UP000199729"/>
    </source>
</evidence>
<reference evidence="2 3" key="1">
    <citation type="submission" date="2017-07" db="EMBL/GenBank/DDBJ databases">
        <title>Complete Genome Sequence of the cosmetic ferment Vitreoscilla filiformis (ATCC15551).</title>
        <authorList>
            <person name="Contreras S."/>
            <person name="Sagory-Zalkind P."/>
            <person name="Blanquart H."/>
            <person name="Iltis A."/>
            <person name="Morand S.C."/>
        </authorList>
    </citation>
    <scope>NUCLEOTIDE SEQUENCE [LARGE SCALE GENOMIC DNA]</scope>
    <source>
        <strain evidence="2 3">ATCC 15551</strain>
        <plasmid evidence="3">Plasmid pvf1</plasmid>
    </source>
</reference>
<dbReference type="KEGG" id="vff:VITFI_CDS3497"/>